<dbReference type="Gene3D" id="1.10.1450.10">
    <property type="entry name" value="Tetraspanin"/>
    <property type="match status" value="1"/>
</dbReference>
<dbReference type="Proteomes" id="UP000269396">
    <property type="component" value="Unassembled WGS sequence"/>
</dbReference>
<dbReference type="SUPFAM" id="SSF48652">
    <property type="entry name" value="Tetraspanin"/>
    <property type="match status" value="1"/>
</dbReference>
<dbReference type="PANTHER" id="PTHR19282:SF544">
    <property type="entry name" value="TETRASPANIN"/>
    <property type="match status" value="1"/>
</dbReference>
<evidence type="ECO:0000313" key="5">
    <source>
        <dbReference type="EMBL" id="VDP32267.1"/>
    </source>
</evidence>
<gene>
    <name evidence="5" type="ORF">SMTD_LOCUS6117</name>
</gene>
<dbReference type="AlphaFoldDB" id="A0A183NVI1"/>
<evidence type="ECO:0000256" key="2">
    <source>
        <dbReference type="ARBA" id="ARBA00022692"/>
    </source>
</evidence>
<proteinExistence type="predicted"/>
<evidence type="ECO:0000313" key="6">
    <source>
        <dbReference type="Proteomes" id="UP000269396"/>
    </source>
</evidence>
<sequence>MESFTYLQSIIDEQGGSDADVKEGIGKARVTSFILFVLSIKAEDNLLKYKLILQYTIPAIYPTGIFTGSLGLITACLGFIGLWKQMNILYLLFFINAKQALDTTIKYYYKNDEYADEFDELHRKVFSFIMFALGISALDTLLKYGTILQLAPPAIYGTVIFTGLLGMIAAAVGFFGLWKKMKIIAFVHMISLGIATLVNICIGIAAAATQDKYKTDAQQSLLSSISSYNQSQYSSEFDKLHTTFYCCGANSYRDFKTYNMKIPPSCRVGELTYATGCIEEITGFAQSYSTILIALCFITAILQGAYLGISIWMIRKSDDGVSYAA</sequence>
<dbReference type="STRING" id="31246.A0A183NVI1"/>
<evidence type="ECO:0000256" key="1">
    <source>
        <dbReference type="ARBA" id="ARBA00004141"/>
    </source>
</evidence>
<protein>
    <submittedName>
        <fullName evidence="5">Uncharacterized protein</fullName>
    </submittedName>
</protein>
<name>A0A183NVI1_9TREM</name>
<dbReference type="CDD" id="cd03127">
    <property type="entry name" value="tetraspanin_LEL"/>
    <property type="match status" value="1"/>
</dbReference>
<accession>A0A183NVI1</accession>
<dbReference type="EMBL" id="UZAL01027401">
    <property type="protein sequence ID" value="VDP32267.1"/>
    <property type="molecule type" value="Genomic_DNA"/>
</dbReference>
<keyword evidence="2" id="KW-0812">Transmembrane</keyword>
<comment type="subcellular location">
    <subcellularLocation>
        <location evidence="1">Membrane</location>
        <topology evidence="1">Multi-pass membrane protein</topology>
    </subcellularLocation>
</comment>
<dbReference type="InterPro" id="IPR018499">
    <property type="entry name" value="Tetraspanin/Peripherin"/>
</dbReference>
<reference evidence="5 6" key="1">
    <citation type="submission" date="2018-11" db="EMBL/GenBank/DDBJ databases">
        <authorList>
            <consortium name="Pathogen Informatics"/>
        </authorList>
    </citation>
    <scope>NUCLEOTIDE SEQUENCE [LARGE SCALE GENOMIC DNA]</scope>
    <source>
        <strain>Denwood</strain>
        <strain evidence="6">Zambia</strain>
    </source>
</reference>
<evidence type="ECO:0000256" key="4">
    <source>
        <dbReference type="ARBA" id="ARBA00023136"/>
    </source>
</evidence>
<dbReference type="GO" id="GO:0005886">
    <property type="term" value="C:plasma membrane"/>
    <property type="evidence" value="ECO:0007669"/>
    <property type="project" value="TreeGrafter"/>
</dbReference>
<dbReference type="InterPro" id="IPR008952">
    <property type="entry name" value="Tetraspanin_EC2_sf"/>
</dbReference>
<organism evidence="5 6">
    <name type="scientific">Schistosoma mattheei</name>
    <dbReference type="NCBI Taxonomy" id="31246"/>
    <lineage>
        <taxon>Eukaryota</taxon>
        <taxon>Metazoa</taxon>
        <taxon>Spiralia</taxon>
        <taxon>Lophotrochozoa</taxon>
        <taxon>Platyhelminthes</taxon>
        <taxon>Trematoda</taxon>
        <taxon>Digenea</taxon>
        <taxon>Strigeidida</taxon>
        <taxon>Schistosomatoidea</taxon>
        <taxon>Schistosomatidae</taxon>
        <taxon>Schistosoma</taxon>
    </lineage>
</organism>
<dbReference type="PANTHER" id="PTHR19282">
    <property type="entry name" value="TETRASPANIN"/>
    <property type="match status" value="1"/>
</dbReference>
<keyword evidence="6" id="KW-1185">Reference proteome</keyword>
<evidence type="ECO:0000256" key="3">
    <source>
        <dbReference type="ARBA" id="ARBA00022989"/>
    </source>
</evidence>
<dbReference type="Pfam" id="PF00335">
    <property type="entry name" value="Tetraspanin"/>
    <property type="match status" value="1"/>
</dbReference>
<keyword evidence="4" id="KW-0472">Membrane</keyword>
<keyword evidence="3" id="KW-1133">Transmembrane helix</keyword>